<dbReference type="OrthoDB" id="10071171at2759"/>
<sequence length="218" mass="23834">MKLTIYRTLTLFLFLAQVQSVPLDLATKDANDFRRHSHWVDIWTAMPQLTEPYNLPPTPFNSSDTIFANTTIRQTFQVTQNADKIRLRLSNAFGIDDLAVSKVTIGLPLHQQAGISALEPGTMKELSFSGESGIIIPNGGLAVSDPIDFSINVQSNLMVSIYLEQGQTGGAITGHPGSRVTSWMSFGDWTDAGNLTDSSVTAVDHWYGILEVSVTMSN</sequence>
<accession>A0A3A2ZDR6</accession>
<protein>
    <submittedName>
        <fullName evidence="2">Extracellular GDSL-like lipase acylhydrolase</fullName>
    </submittedName>
</protein>
<dbReference type="Proteomes" id="UP000266188">
    <property type="component" value="Unassembled WGS sequence"/>
</dbReference>
<dbReference type="EMBL" id="MVGC01000306">
    <property type="protein sequence ID" value="RJE20453.1"/>
    <property type="molecule type" value="Genomic_DNA"/>
</dbReference>
<organism evidence="2 3">
    <name type="scientific">Aspergillus sclerotialis</name>
    <dbReference type="NCBI Taxonomy" id="2070753"/>
    <lineage>
        <taxon>Eukaryota</taxon>
        <taxon>Fungi</taxon>
        <taxon>Dikarya</taxon>
        <taxon>Ascomycota</taxon>
        <taxon>Pezizomycotina</taxon>
        <taxon>Eurotiomycetes</taxon>
        <taxon>Eurotiomycetidae</taxon>
        <taxon>Eurotiales</taxon>
        <taxon>Aspergillaceae</taxon>
        <taxon>Aspergillus</taxon>
        <taxon>Aspergillus subgen. Polypaecilum</taxon>
    </lineage>
</organism>
<dbReference type="STRING" id="2070753.A0A3A2ZDR6"/>
<evidence type="ECO:0000256" key="1">
    <source>
        <dbReference type="SAM" id="SignalP"/>
    </source>
</evidence>
<reference evidence="3" key="1">
    <citation type="submission" date="2017-02" db="EMBL/GenBank/DDBJ databases">
        <authorList>
            <person name="Tafer H."/>
            <person name="Lopandic K."/>
        </authorList>
    </citation>
    <scope>NUCLEOTIDE SEQUENCE [LARGE SCALE GENOMIC DNA]</scope>
    <source>
        <strain evidence="3">CBS 366.77</strain>
    </source>
</reference>
<feature type="signal peptide" evidence="1">
    <location>
        <begin position="1"/>
        <end position="20"/>
    </location>
</feature>
<dbReference type="InterPro" id="IPR053140">
    <property type="entry name" value="GDSL_Rv0518-like"/>
</dbReference>
<feature type="chain" id="PRO_5017233206" evidence="1">
    <location>
        <begin position="21"/>
        <end position="218"/>
    </location>
</feature>
<keyword evidence="2" id="KW-0378">Hydrolase</keyword>
<dbReference type="GO" id="GO:0016787">
    <property type="term" value="F:hydrolase activity"/>
    <property type="evidence" value="ECO:0007669"/>
    <property type="project" value="UniProtKB-KW"/>
</dbReference>
<evidence type="ECO:0000313" key="3">
    <source>
        <dbReference type="Proteomes" id="UP000266188"/>
    </source>
</evidence>
<keyword evidence="3" id="KW-1185">Reference proteome</keyword>
<dbReference type="PANTHER" id="PTHR43784">
    <property type="entry name" value="GDSL-LIKE LIPASE/ACYLHYDROLASE, PUTATIVE (AFU_ORTHOLOGUE AFUA_2G00820)-RELATED"/>
    <property type="match status" value="1"/>
</dbReference>
<name>A0A3A2ZDR6_9EURO</name>
<dbReference type="PANTHER" id="PTHR43784:SF3">
    <property type="entry name" value="GDSL FAMILY LIPASE"/>
    <property type="match status" value="1"/>
</dbReference>
<evidence type="ECO:0000313" key="2">
    <source>
        <dbReference type="EMBL" id="RJE20453.1"/>
    </source>
</evidence>
<proteinExistence type="predicted"/>
<dbReference type="AlphaFoldDB" id="A0A3A2ZDR6"/>
<gene>
    <name evidence="2" type="ORF">PHISCL_07214</name>
</gene>
<keyword evidence="1" id="KW-0732">Signal</keyword>
<comment type="caution">
    <text evidence="2">The sequence shown here is derived from an EMBL/GenBank/DDBJ whole genome shotgun (WGS) entry which is preliminary data.</text>
</comment>